<dbReference type="OrthoDB" id="8954335at2759"/>
<keyword evidence="1" id="KW-0175">Coiled coil</keyword>
<dbReference type="InterPro" id="IPR027417">
    <property type="entry name" value="P-loop_NTPase"/>
</dbReference>
<name>A0A9P6UTH0_9FUNG</name>
<evidence type="ECO:0000313" key="2">
    <source>
        <dbReference type="EMBL" id="KAG0318987.1"/>
    </source>
</evidence>
<protein>
    <recommendedName>
        <fullName evidence="4">G domain-containing protein</fullName>
    </recommendedName>
</protein>
<dbReference type="SUPFAM" id="SSF52540">
    <property type="entry name" value="P-loop containing nucleoside triphosphate hydrolases"/>
    <property type="match status" value="1"/>
</dbReference>
<feature type="coiled-coil region" evidence="1">
    <location>
        <begin position="435"/>
        <end position="469"/>
    </location>
</feature>
<organism evidence="2 3">
    <name type="scientific">Dissophora globulifera</name>
    <dbReference type="NCBI Taxonomy" id="979702"/>
    <lineage>
        <taxon>Eukaryota</taxon>
        <taxon>Fungi</taxon>
        <taxon>Fungi incertae sedis</taxon>
        <taxon>Mucoromycota</taxon>
        <taxon>Mortierellomycotina</taxon>
        <taxon>Mortierellomycetes</taxon>
        <taxon>Mortierellales</taxon>
        <taxon>Mortierellaceae</taxon>
        <taxon>Dissophora</taxon>
    </lineage>
</organism>
<accession>A0A9P6UTH0</accession>
<evidence type="ECO:0000313" key="3">
    <source>
        <dbReference type="Proteomes" id="UP000738325"/>
    </source>
</evidence>
<keyword evidence="3" id="KW-1185">Reference proteome</keyword>
<dbReference type="EMBL" id="JAAAIP010000343">
    <property type="protein sequence ID" value="KAG0318987.1"/>
    <property type="molecule type" value="Genomic_DNA"/>
</dbReference>
<comment type="caution">
    <text evidence="2">The sequence shown here is derived from an EMBL/GenBank/DDBJ whole genome shotgun (WGS) entry which is preliminary data.</text>
</comment>
<proteinExistence type="predicted"/>
<gene>
    <name evidence="2" type="ORF">BGZ99_005351</name>
</gene>
<evidence type="ECO:0000256" key="1">
    <source>
        <dbReference type="SAM" id="Coils"/>
    </source>
</evidence>
<dbReference type="Proteomes" id="UP000738325">
    <property type="component" value="Unassembled WGS sequence"/>
</dbReference>
<evidence type="ECO:0008006" key="4">
    <source>
        <dbReference type="Google" id="ProtNLM"/>
    </source>
</evidence>
<dbReference type="Gene3D" id="3.40.50.300">
    <property type="entry name" value="P-loop containing nucleotide triphosphate hydrolases"/>
    <property type="match status" value="1"/>
</dbReference>
<dbReference type="AlphaFoldDB" id="A0A9P6UTH0"/>
<sequence>MVTPTLDSNRVSVVLLGKTQSGKSTFMEAVQKYADQNYNVAGQLIGNGYVSHTEEVRFVDVHTSLPVYQVYDELLPTVIHPAEIEENDPVDYADRINRRKGLQLQLRDQGLEAVSFDLVDTPGLSDTPRPTNTLGLSNTRELSVTREPSDVLRRELGHIISVSNALASRSVSLAIVTIQNGTISQETMGAIRSYFDAFPDFRGVVAFLHTSVRCESLHTANISFLAELNKRTTTLREIINQTNFPEFYIDCDILNNNPYPIRDCIAHNTIWKILQLAAFNEPVAVPSSIMNKTHSMKVIDALLICKYRDILSAMDMAIRVKWVKIEQTLFKMFKLEADIIQTNARMATLLEFTESRRTTDLWLIHEERYDQDRDREVLSATEPLTMEFSSEIYVIDQVKTLVNNIDIINTEGGEGKKYWKATFQKGLFRSGVLHVKIYIEKRKRYAKEIEQADSEYQRLKQENGIFQQDLELLMQSFKITSKEIHRLRRERLSYHHFLVWLAKDSLPKETFQYLVEKGAYLGAVSKAHAVIKDIYFNTIHLVNPALVDGTDEELVNPLEAASWFESQNEIERLDGFRKRKEVEKIDTLSTREE</sequence>
<reference evidence="2" key="1">
    <citation type="journal article" date="2020" name="Fungal Divers.">
        <title>Resolving the Mortierellaceae phylogeny through synthesis of multi-gene phylogenetics and phylogenomics.</title>
        <authorList>
            <person name="Vandepol N."/>
            <person name="Liber J."/>
            <person name="Desiro A."/>
            <person name="Na H."/>
            <person name="Kennedy M."/>
            <person name="Barry K."/>
            <person name="Grigoriev I.V."/>
            <person name="Miller A.N."/>
            <person name="O'Donnell K."/>
            <person name="Stajich J.E."/>
            <person name="Bonito G."/>
        </authorList>
    </citation>
    <scope>NUCLEOTIDE SEQUENCE</scope>
    <source>
        <strain evidence="2">REB-010B</strain>
    </source>
</reference>